<name>A0AA88EEB0_FICCA</name>
<proteinExistence type="predicted"/>
<dbReference type="AlphaFoldDB" id="A0AA88EEB0"/>
<feature type="region of interest" description="Disordered" evidence="1">
    <location>
        <begin position="27"/>
        <end position="47"/>
    </location>
</feature>
<evidence type="ECO:0000313" key="2">
    <source>
        <dbReference type="EMBL" id="GMN72990.1"/>
    </source>
</evidence>
<evidence type="ECO:0000313" key="3">
    <source>
        <dbReference type="Proteomes" id="UP001187192"/>
    </source>
</evidence>
<reference evidence="2" key="1">
    <citation type="submission" date="2023-07" db="EMBL/GenBank/DDBJ databases">
        <title>draft genome sequence of fig (Ficus carica).</title>
        <authorList>
            <person name="Takahashi T."/>
            <person name="Nishimura K."/>
        </authorList>
    </citation>
    <scope>NUCLEOTIDE SEQUENCE</scope>
</reference>
<organism evidence="2 3">
    <name type="scientific">Ficus carica</name>
    <name type="common">Common fig</name>
    <dbReference type="NCBI Taxonomy" id="3494"/>
    <lineage>
        <taxon>Eukaryota</taxon>
        <taxon>Viridiplantae</taxon>
        <taxon>Streptophyta</taxon>
        <taxon>Embryophyta</taxon>
        <taxon>Tracheophyta</taxon>
        <taxon>Spermatophyta</taxon>
        <taxon>Magnoliopsida</taxon>
        <taxon>eudicotyledons</taxon>
        <taxon>Gunneridae</taxon>
        <taxon>Pentapetalae</taxon>
        <taxon>rosids</taxon>
        <taxon>fabids</taxon>
        <taxon>Rosales</taxon>
        <taxon>Moraceae</taxon>
        <taxon>Ficeae</taxon>
        <taxon>Ficus</taxon>
    </lineage>
</organism>
<gene>
    <name evidence="2" type="ORF">TIFTF001_052105</name>
</gene>
<accession>A0AA88EEB0</accession>
<comment type="caution">
    <text evidence="2">The sequence shown here is derived from an EMBL/GenBank/DDBJ whole genome shotgun (WGS) entry which is preliminary data.</text>
</comment>
<dbReference type="EMBL" id="BTGU01010499">
    <property type="protein sequence ID" value="GMN72990.1"/>
    <property type="molecule type" value="Genomic_DNA"/>
</dbReference>
<dbReference type="Proteomes" id="UP001187192">
    <property type="component" value="Unassembled WGS sequence"/>
</dbReference>
<keyword evidence="3" id="KW-1185">Reference proteome</keyword>
<sequence length="103" mass="11275">MSLLYVMISDLLIRHWRDEWITVNKPARHTAGESPPPSHGGEAVGRLSGVLESERTVTSRAGVGHRRRWRWIVLWGCSPSQGLGCVVGCLAMEGLPLGRVTGC</sequence>
<evidence type="ECO:0000256" key="1">
    <source>
        <dbReference type="SAM" id="MobiDB-lite"/>
    </source>
</evidence>
<protein>
    <submittedName>
        <fullName evidence="2">Uncharacterized protein</fullName>
    </submittedName>
</protein>